<evidence type="ECO:0000256" key="6">
    <source>
        <dbReference type="SAM" id="Phobius"/>
    </source>
</evidence>
<feature type="transmembrane region" description="Helical" evidence="6">
    <location>
        <begin position="20"/>
        <end position="42"/>
    </location>
</feature>
<feature type="transmembrane region" description="Helical" evidence="6">
    <location>
        <begin position="179"/>
        <end position="201"/>
    </location>
</feature>
<dbReference type="KEGG" id="ddz:DSYM_10520"/>
<evidence type="ECO:0000256" key="5">
    <source>
        <dbReference type="ARBA" id="ARBA00023136"/>
    </source>
</evidence>
<comment type="subcellular location">
    <subcellularLocation>
        <location evidence="1">Membrane</location>
        <topology evidence="1">Multi-pass membrane protein</topology>
    </subcellularLocation>
</comment>
<dbReference type="GO" id="GO:0005886">
    <property type="term" value="C:plasma membrane"/>
    <property type="evidence" value="ECO:0007669"/>
    <property type="project" value="UniProtKB-ARBA"/>
</dbReference>
<name>A0A809QY54_9PROT</name>
<organism evidence="7 8">
    <name type="scientific">Candidatus Desulfobacillus denitrificans</name>
    <dbReference type="NCBI Taxonomy" id="2608985"/>
    <lineage>
        <taxon>Bacteria</taxon>
        <taxon>Pseudomonadati</taxon>
        <taxon>Pseudomonadota</taxon>
        <taxon>Betaproteobacteria</taxon>
        <taxon>Candidatus Desulfobacillus</taxon>
    </lineage>
</organism>
<evidence type="ECO:0000313" key="8">
    <source>
        <dbReference type="Proteomes" id="UP000662914"/>
    </source>
</evidence>
<comment type="similarity">
    <text evidence="2">Belongs to the CbiQ family.</text>
</comment>
<dbReference type="Proteomes" id="UP000662914">
    <property type="component" value="Chromosome"/>
</dbReference>
<accession>A0A809QY54</accession>
<evidence type="ECO:0000313" key="7">
    <source>
        <dbReference type="EMBL" id="BBO20353.1"/>
    </source>
</evidence>
<protein>
    <recommendedName>
        <fullName evidence="9">Cobalt transporter</fullName>
    </recommendedName>
</protein>
<dbReference type="InterPro" id="IPR003339">
    <property type="entry name" value="ABC/ECF_trnsptr_transmembrane"/>
</dbReference>
<feature type="transmembrane region" description="Helical" evidence="6">
    <location>
        <begin position="88"/>
        <end position="107"/>
    </location>
</feature>
<evidence type="ECO:0000256" key="4">
    <source>
        <dbReference type="ARBA" id="ARBA00022989"/>
    </source>
</evidence>
<dbReference type="AlphaFoldDB" id="A0A809QY54"/>
<keyword evidence="4 6" id="KW-1133">Transmembrane helix</keyword>
<dbReference type="EMBL" id="AP021857">
    <property type="protein sequence ID" value="BBO20353.1"/>
    <property type="molecule type" value="Genomic_DNA"/>
</dbReference>
<evidence type="ECO:0000256" key="1">
    <source>
        <dbReference type="ARBA" id="ARBA00004141"/>
    </source>
</evidence>
<evidence type="ECO:0000256" key="2">
    <source>
        <dbReference type="ARBA" id="ARBA00008564"/>
    </source>
</evidence>
<evidence type="ECO:0008006" key="9">
    <source>
        <dbReference type="Google" id="ProtNLM"/>
    </source>
</evidence>
<dbReference type="PROSITE" id="PS51257">
    <property type="entry name" value="PROKAR_LIPOPROTEIN"/>
    <property type="match status" value="1"/>
</dbReference>
<keyword evidence="3 6" id="KW-0812">Transmembrane</keyword>
<dbReference type="Pfam" id="PF02361">
    <property type="entry name" value="CbiQ"/>
    <property type="match status" value="1"/>
</dbReference>
<evidence type="ECO:0000256" key="3">
    <source>
        <dbReference type="ARBA" id="ARBA00022692"/>
    </source>
</evidence>
<reference evidence="7" key="1">
    <citation type="journal article" name="DNA Res.">
        <title>The physiological potential of anammox bacteria as revealed by their core genome structure.</title>
        <authorList>
            <person name="Okubo T."/>
            <person name="Toyoda A."/>
            <person name="Fukuhara K."/>
            <person name="Uchiyama I."/>
            <person name="Harigaya Y."/>
            <person name="Kuroiwa M."/>
            <person name="Suzuki T."/>
            <person name="Murakami Y."/>
            <person name="Suwa Y."/>
            <person name="Takami H."/>
        </authorList>
    </citation>
    <scope>NUCLEOTIDE SEQUENCE</scope>
    <source>
        <strain evidence="7">317325-3</strain>
    </source>
</reference>
<feature type="transmembrane region" description="Helical" evidence="6">
    <location>
        <begin position="54"/>
        <end position="76"/>
    </location>
</feature>
<sequence length="202" mass="21905">MLHPTVRLLAWGVAAALVHWLSLTGLALACAAALAASVWLARPRLFLLLKRTRWLILTLLTLFALTTPGIYLLPVLGDLGPTEEGLRLGLGHLLRLVFVLASLALLLQSTAADELVAGVHDLIRPLSWLGLDRGRVALRLMLVLHYVERAPPGRHWREWLRGESDEGAPLTLRLQVRSLAAADFAVLAGLTFAVAAFIGIAS</sequence>
<keyword evidence="5 6" id="KW-0472">Membrane</keyword>
<proteinExistence type="inferred from homology"/>
<gene>
    <name evidence="7" type="ORF">DSYM_10520</name>
</gene>